<keyword evidence="2" id="KW-1185">Reference proteome</keyword>
<name>A0A1D7QSD9_9BACI</name>
<protein>
    <submittedName>
        <fullName evidence="1">Uncharacterized protein</fullName>
    </submittedName>
</protein>
<dbReference type="KEGG" id="bbev:BBEV_0514"/>
<dbReference type="RefSeq" id="WP_069364035.1">
    <property type="nucleotide sequence ID" value="NZ_CP012502.1"/>
</dbReference>
<organism evidence="1 2">
    <name type="scientific">Salisediminibacterium beveridgei</name>
    <dbReference type="NCBI Taxonomy" id="632773"/>
    <lineage>
        <taxon>Bacteria</taxon>
        <taxon>Bacillati</taxon>
        <taxon>Bacillota</taxon>
        <taxon>Bacilli</taxon>
        <taxon>Bacillales</taxon>
        <taxon>Bacillaceae</taxon>
        <taxon>Salisediminibacterium</taxon>
    </lineage>
</organism>
<accession>A0A1D7QSD9</accession>
<reference evidence="1 2" key="1">
    <citation type="submission" date="2015-08" db="EMBL/GenBank/DDBJ databases">
        <title>The complete genome sequence of Bacillus beveridgei MLTeJB.</title>
        <authorList>
            <person name="Hanson T.E."/>
            <person name="Mesa C."/>
            <person name="Basesman S.M."/>
            <person name="Oremland R.S."/>
        </authorList>
    </citation>
    <scope>NUCLEOTIDE SEQUENCE [LARGE SCALE GENOMIC DNA]</scope>
    <source>
        <strain evidence="1 2">MLTeJB</strain>
    </source>
</reference>
<evidence type="ECO:0000313" key="1">
    <source>
        <dbReference type="EMBL" id="AOM81907.1"/>
    </source>
</evidence>
<evidence type="ECO:0000313" key="2">
    <source>
        <dbReference type="Proteomes" id="UP000094463"/>
    </source>
</evidence>
<proteinExistence type="predicted"/>
<dbReference type="Proteomes" id="UP000094463">
    <property type="component" value="Chromosome"/>
</dbReference>
<dbReference type="AlphaFoldDB" id="A0A1D7QSD9"/>
<gene>
    <name evidence="1" type="ORF">BBEV_0514</name>
</gene>
<dbReference type="EMBL" id="CP012502">
    <property type="protein sequence ID" value="AOM81907.1"/>
    <property type="molecule type" value="Genomic_DNA"/>
</dbReference>
<sequence>MNFRIDLLKEYIEMDKRIEELHKIINHHPEHKRSIKIEESNANGKGKIQYFKTEVIIELDVKLNEESILILGHELMHYLLILNGALLPVKINENNGGFEEGLNHFLMKGLTHHLLLKQELNNIGFEELQTEYSLCNSIQPMPPDFYFGYEMWLLELFDRSTFAENYDFASLKNQFSNEGLSEVYEILKSSSNVTIEGVNNISGKLIRIFNCENELKLKNIDYYTGI</sequence>